<protein>
    <recommendedName>
        <fullName evidence="3">Solute-binding protein family 5 domain-containing protein</fullName>
    </recommendedName>
</protein>
<dbReference type="InterPro" id="IPR006311">
    <property type="entry name" value="TAT_signal"/>
</dbReference>
<dbReference type="EMBL" id="DSYK01000688">
    <property type="protein sequence ID" value="HGS22924.1"/>
    <property type="molecule type" value="Genomic_DNA"/>
</dbReference>
<dbReference type="Gene3D" id="3.40.190.10">
    <property type="entry name" value="Periplasmic binding protein-like II"/>
    <property type="match status" value="1"/>
</dbReference>
<dbReference type="PANTHER" id="PTHR30290:SF62">
    <property type="entry name" value="OLIGOPEPTIDE ABC TRANSPORTER, PERIPLASMIC OLIGOPEPTIDE-BINDING PROTEIN"/>
    <property type="match status" value="1"/>
</dbReference>
<dbReference type="SUPFAM" id="SSF53850">
    <property type="entry name" value="Periplasmic binding protein-like II"/>
    <property type="match status" value="1"/>
</dbReference>
<dbReference type="InterPro" id="IPR039424">
    <property type="entry name" value="SBP_5"/>
</dbReference>
<evidence type="ECO:0000256" key="2">
    <source>
        <dbReference type="SAM" id="SignalP"/>
    </source>
</evidence>
<dbReference type="Pfam" id="PF00496">
    <property type="entry name" value="SBP_bac_5"/>
    <property type="match status" value="1"/>
</dbReference>
<organism evidence="4">
    <name type="scientific">Anaerolinea thermolimosa</name>
    <dbReference type="NCBI Taxonomy" id="229919"/>
    <lineage>
        <taxon>Bacteria</taxon>
        <taxon>Bacillati</taxon>
        <taxon>Chloroflexota</taxon>
        <taxon>Anaerolineae</taxon>
        <taxon>Anaerolineales</taxon>
        <taxon>Anaerolineaceae</taxon>
        <taxon>Anaerolinea</taxon>
    </lineage>
</organism>
<dbReference type="GO" id="GO:1904680">
    <property type="term" value="F:peptide transmembrane transporter activity"/>
    <property type="evidence" value="ECO:0007669"/>
    <property type="project" value="TreeGrafter"/>
</dbReference>
<dbReference type="PROSITE" id="PS51257">
    <property type="entry name" value="PROKAR_LIPOPROTEIN"/>
    <property type="match status" value="1"/>
</dbReference>
<dbReference type="PANTHER" id="PTHR30290">
    <property type="entry name" value="PERIPLASMIC BINDING COMPONENT OF ABC TRANSPORTER"/>
    <property type="match status" value="1"/>
</dbReference>
<feature type="chain" id="PRO_5028077835" description="Solute-binding protein family 5 domain-containing protein" evidence="2">
    <location>
        <begin position="34"/>
        <end position="676"/>
    </location>
</feature>
<dbReference type="AlphaFoldDB" id="A0A7C4PMA8"/>
<dbReference type="Gene3D" id="3.10.105.10">
    <property type="entry name" value="Dipeptide-binding Protein, Domain 3"/>
    <property type="match status" value="1"/>
</dbReference>
<evidence type="ECO:0000256" key="1">
    <source>
        <dbReference type="SAM" id="MobiDB-lite"/>
    </source>
</evidence>
<feature type="domain" description="Solute-binding protein family 5" evidence="3">
    <location>
        <begin position="150"/>
        <end position="562"/>
    </location>
</feature>
<proteinExistence type="predicted"/>
<accession>A0A7C4PMA8</accession>
<dbReference type="InterPro" id="IPR000914">
    <property type="entry name" value="SBP_5_dom"/>
</dbReference>
<keyword evidence="2" id="KW-0732">Signal</keyword>
<dbReference type="GO" id="GO:0015833">
    <property type="term" value="P:peptide transport"/>
    <property type="evidence" value="ECO:0007669"/>
    <property type="project" value="TreeGrafter"/>
</dbReference>
<reference evidence="4" key="1">
    <citation type="journal article" date="2020" name="mSystems">
        <title>Genome- and Community-Level Interaction Insights into Carbon Utilization and Element Cycling Functions of Hydrothermarchaeota in Hydrothermal Sediment.</title>
        <authorList>
            <person name="Zhou Z."/>
            <person name="Liu Y."/>
            <person name="Xu W."/>
            <person name="Pan J."/>
            <person name="Luo Z.H."/>
            <person name="Li M."/>
        </authorList>
    </citation>
    <scope>NUCLEOTIDE SEQUENCE [LARGE SCALE GENOMIC DNA]</scope>
    <source>
        <strain evidence="4">SpSt-573</strain>
    </source>
</reference>
<name>A0A7C4PMA8_9CHLR</name>
<dbReference type="PROSITE" id="PS51318">
    <property type="entry name" value="TAT"/>
    <property type="match status" value="1"/>
</dbReference>
<sequence length="676" mass="75015">MAKKHLSRRQFLVLSATGAAGAILAACSPAATATTAGDTTKAPEATKASGAVQPTSAPAAGGKSPRGFVEVPFLAERVSAGKLPPIDERLPEEPFVIGPGVLIQEEYGPWTNGEYGGQIDIAATWGTGFLNIAQASTPLRSPSQTTKASRPNLFSSYEISDDFTTFTFHLRKGLKWSDGEPVTTEDVRFVFEDLYNDPDVQRGYPTELYTQGASANGKAELTIADEYTFSLKFSKPYGMFVAVLNSWIPGYDILIKPAHYLKKFHAKYADKAELEAALKEANETDWVKLLNNKDVSHWDTGEIRALGMPVLNAWVLVEATDTRRIFERNPYFWHVDSDGKQLPYIDRVVNNIAIDNNATLNAIMAGKVTLAGGNNISLSQMPTLIRTVEQFGRKIFTTGSFNFPPMLFLNHDFEYDKEGSVWQTLITDPDNRFGKAIAAAMDPDEVNKSVFFGKFGAPFMNNLGLDLDTANKLLDELGFDKRGSDGLRLGPDGQPFIFRITFATEAPETAPVAELLKEQIQKAGLHVELEVVDGTLWDQRRNANQVMASIKWNDGPAWPTGISEDYLPNHKGPWSPMTWLYYTSNGKEGRKPPAYLQEFYDLHTARKAYPPESDKGQEIYKKMFQWMSDHYVMIPTVGPQVKPSLVDARLQNLPVEGAPFDLDVYINAEGYWFKNA</sequence>
<gene>
    <name evidence="4" type="ORF">ENT37_13800</name>
</gene>
<evidence type="ECO:0000313" key="4">
    <source>
        <dbReference type="EMBL" id="HGS22924.1"/>
    </source>
</evidence>
<comment type="caution">
    <text evidence="4">The sequence shown here is derived from an EMBL/GenBank/DDBJ whole genome shotgun (WGS) entry which is preliminary data.</text>
</comment>
<feature type="region of interest" description="Disordered" evidence="1">
    <location>
        <begin position="35"/>
        <end position="64"/>
    </location>
</feature>
<evidence type="ECO:0000259" key="3">
    <source>
        <dbReference type="Pfam" id="PF00496"/>
    </source>
</evidence>
<feature type="signal peptide" evidence="2">
    <location>
        <begin position="1"/>
        <end position="33"/>
    </location>
</feature>